<keyword evidence="2" id="KW-0813">Transport</keyword>
<evidence type="ECO:0000256" key="5">
    <source>
        <dbReference type="ARBA" id="ARBA00023136"/>
    </source>
</evidence>
<keyword evidence="4 6" id="KW-1133">Transmembrane helix</keyword>
<organism evidence="8 9">
    <name type="scientific">Georgenia daeguensis</name>
    <dbReference type="NCBI Taxonomy" id="908355"/>
    <lineage>
        <taxon>Bacteria</taxon>
        <taxon>Bacillati</taxon>
        <taxon>Actinomycetota</taxon>
        <taxon>Actinomycetes</taxon>
        <taxon>Micrococcales</taxon>
        <taxon>Bogoriellaceae</taxon>
        <taxon>Georgenia</taxon>
    </lineage>
</organism>
<evidence type="ECO:0000256" key="2">
    <source>
        <dbReference type="ARBA" id="ARBA00022448"/>
    </source>
</evidence>
<evidence type="ECO:0000313" key="9">
    <source>
        <dbReference type="Proteomes" id="UP001499841"/>
    </source>
</evidence>
<feature type="transmembrane region" description="Helical" evidence="6">
    <location>
        <begin position="415"/>
        <end position="436"/>
    </location>
</feature>
<comment type="subcellular location">
    <subcellularLocation>
        <location evidence="1">Cell inner membrane</location>
        <topology evidence="1">Multi-pass membrane protein</topology>
    </subcellularLocation>
</comment>
<dbReference type="EMBL" id="BAABBA010000008">
    <property type="protein sequence ID" value="GAA4287670.1"/>
    <property type="molecule type" value="Genomic_DNA"/>
</dbReference>
<evidence type="ECO:0000256" key="1">
    <source>
        <dbReference type="ARBA" id="ARBA00004429"/>
    </source>
</evidence>
<dbReference type="Gene3D" id="1.20.1250.20">
    <property type="entry name" value="MFS general substrate transporter like domains"/>
    <property type="match status" value="1"/>
</dbReference>
<dbReference type="Gene3D" id="1.20.1720.10">
    <property type="entry name" value="Multidrug resistance protein D"/>
    <property type="match status" value="1"/>
</dbReference>
<feature type="transmembrane region" description="Helical" evidence="6">
    <location>
        <begin position="346"/>
        <end position="366"/>
    </location>
</feature>
<feature type="domain" description="Major facilitator superfamily (MFS) profile" evidence="7">
    <location>
        <begin position="25"/>
        <end position="473"/>
    </location>
</feature>
<dbReference type="PRINTS" id="PR01036">
    <property type="entry name" value="TCRTETB"/>
</dbReference>
<feature type="transmembrane region" description="Helical" evidence="6">
    <location>
        <begin position="59"/>
        <end position="78"/>
    </location>
</feature>
<evidence type="ECO:0000313" key="8">
    <source>
        <dbReference type="EMBL" id="GAA4287670.1"/>
    </source>
</evidence>
<keyword evidence="9" id="KW-1185">Reference proteome</keyword>
<feature type="transmembrane region" description="Helical" evidence="6">
    <location>
        <begin position="235"/>
        <end position="257"/>
    </location>
</feature>
<keyword evidence="3 6" id="KW-0812">Transmembrane</keyword>
<dbReference type="SUPFAM" id="SSF103473">
    <property type="entry name" value="MFS general substrate transporter"/>
    <property type="match status" value="1"/>
</dbReference>
<sequence length="478" mass="48842">MNKARDSTTSAAVRDVGFRSERGPVLVALMLTTALIAIDATIVATAIPSIVADIGGFTSFPWLFSSYLLAQAVTVPVYAKVSDMVGRKPVVLVGIGLFLLGSVLCGFAWSMPVLIVARLVQGLGAGAVQPMAITIAGDIYTVAERAKVQGYLASVWAVSSVLGPTLGGVFASLGLWRAIFFVNVPVCLLAAWMLGRSFHESVHRQRHKVDVLGAVLLTVALSLLMLALLEGGHSWAWGSPVGIATVAAGAILLAGFVLVERRAAEPVLPGFVLTRRLLLTTTLIAFGVGAILLGLTSYVPTYLEGVLGAEPIVAGLALAALTIGWPIAASQAGRIYLRLGFRATNLIGIAVVVAGTALLAVVVMLSPTVLGVAAACFVVGLGLGLTSTPSIVAAQSSVEWAERGVVTGTNMFARSVGSAFGVAVFGALSNAVYARLGNHGPGAIADATSAVFTAAVVAAVLTAAAVLAMPRARAAPTP</sequence>
<dbReference type="InterPro" id="IPR011701">
    <property type="entry name" value="MFS"/>
</dbReference>
<evidence type="ECO:0000259" key="7">
    <source>
        <dbReference type="PROSITE" id="PS50850"/>
    </source>
</evidence>
<dbReference type="InterPro" id="IPR020846">
    <property type="entry name" value="MFS_dom"/>
</dbReference>
<dbReference type="Proteomes" id="UP001499841">
    <property type="component" value="Unassembled WGS sequence"/>
</dbReference>
<feature type="transmembrane region" description="Helical" evidence="6">
    <location>
        <begin position="277"/>
        <end position="299"/>
    </location>
</feature>
<reference evidence="9" key="1">
    <citation type="journal article" date="2019" name="Int. J. Syst. Evol. Microbiol.">
        <title>The Global Catalogue of Microorganisms (GCM) 10K type strain sequencing project: providing services to taxonomists for standard genome sequencing and annotation.</title>
        <authorList>
            <consortium name="The Broad Institute Genomics Platform"/>
            <consortium name="The Broad Institute Genome Sequencing Center for Infectious Disease"/>
            <person name="Wu L."/>
            <person name="Ma J."/>
        </authorList>
    </citation>
    <scope>NUCLEOTIDE SEQUENCE [LARGE SCALE GENOMIC DNA]</scope>
    <source>
        <strain evidence="9">JCM 17459</strain>
    </source>
</reference>
<dbReference type="PROSITE" id="PS50850">
    <property type="entry name" value="MFS"/>
    <property type="match status" value="1"/>
</dbReference>
<feature type="transmembrane region" description="Helical" evidence="6">
    <location>
        <begin position="90"/>
        <end position="109"/>
    </location>
</feature>
<feature type="transmembrane region" description="Helical" evidence="6">
    <location>
        <begin position="372"/>
        <end position="394"/>
    </location>
</feature>
<dbReference type="Pfam" id="PF07690">
    <property type="entry name" value="MFS_1"/>
    <property type="match status" value="1"/>
</dbReference>
<keyword evidence="5 6" id="KW-0472">Membrane</keyword>
<comment type="caution">
    <text evidence="8">The sequence shown here is derived from an EMBL/GenBank/DDBJ whole genome shotgun (WGS) entry which is preliminary data.</text>
</comment>
<name>A0ABP8EUK9_9MICO</name>
<proteinExistence type="predicted"/>
<feature type="transmembrane region" description="Helical" evidence="6">
    <location>
        <begin position="179"/>
        <end position="199"/>
    </location>
</feature>
<dbReference type="RefSeq" id="WP_345040614.1">
    <property type="nucleotide sequence ID" value="NZ_BAABBA010000008.1"/>
</dbReference>
<evidence type="ECO:0000256" key="6">
    <source>
        <dbReference type="SAM" id="Phobius"/>
    </source>
</evidence>
<protein>
    <submittedName>
        <fullName evidence="8">MDR family MFS transporter</fullName>
    </submittedName>
</protein>
<evidence type="ECO:0000256" key="3">
    <source>
        <dbReference type="ARBA" id="ARBA00022692"/>
    </source>
</evidence>
<accession>A0ABP8EUK9</accession>
<evidence type="ECO:0000256" key="4">
    <source>
        <dbReference type="ARBA" id="ARBA00022989"/>
    </source>
</evidence>
<dbReference type="PANTHER" id="PTHR23501">
    <property type="entry name" value="MAJOR FACILITATOR SUPERFAMILY"/>
    <property type="match status" value="1"/>
</dbReference>
<feature type="transmembrane region" description="Helical" evidence="6">
    <location>
        <begin position="211"/>
        <end position="229"/>
    </location>
</feature>
<feature type="transmembrane region" description="Helical" evidence="6">
    <location>
        <begin position="448"/>
        <end position="469"/>
    </location>
</feature>
<feature type="transmembrane region" description="Helical" evidence="6">
    <location>
        <begin position="115"/>
        <end position="139"/>
    </location>
</feature>
<gene>
    <name evidence="8" type="ORF">GCM10022262_20290</name>
</gene>
<dbReference type="InterPro" id="IPR036259">
    <property type="entry name" value="MFS_trans_sf"/>
</dbReference>
<dbReference type="PANTHER" id="PTHR23501:SF191">
    <property type="entry name" value="VACUOLAR BASIC AMINO ACID TRANSPORTER 4"/>
    <property type="match status" value="1"/>
</dbReference>
<feature type="transmembrane region" description="Helical" evidence="6">
    <location>
        <begin position="151"/>
        <end position="173"/>
    </location>
</feature>
<feature type="transmembrane region" description="Helical" evidence="6">
    <location>
        <begin position="25"/>
        <end position="47"/>
    </location>
</feature>
<feature type="transmembrane region" description="Helical" evidence="6">
    <location>
        <begin position="305"/>
        <end position="325"/>
    </location>
</feature>